<protein>
    <submittedName>
        <fullName evidence="2">Unannotated protein</fullName>
    </submittedName>
</protein>
<feature type="region of interest" description="Disordered" evidence="1">
    <location>
        <begin position="122"/>
        <end position="161"/>
    </location>
</feature>
<feature type="compositionally biased region" description="Polar residues" evidence="1">
    <location>
        <begin position="137"/>
        <end position="161"/>
    </location>
</feature>
<accession>A0A6J6WKZ5</accession>
<feature type="compositionally biased region" description="Basic and acidic residues" evidence="1">
    <location>
        <begin position="122"/>
        <end position="131"/>
    </location>
</feature>
<dbReference type="EMBL" id="CAEZZU010000159">
    <property type="protein sequence ID" value="CAB4784499.1"/>
    <property type="molecule type" value="Genomic_DNA"/>
</dbReference>
<proteinExistence type="predicted"/>
<evidence type="ECO:0000313" key="2">
    <source>
        <dbReference type="EMBL" id="CAB4784499.1"/>
    </source>
</evidence>
<dbReference type="AlphaFoldDB" id="A0A6J6WKZ5"/>
<sequence>MTRDCMPCFAYHLSLNGRTKNVEATPHSSAMIIRGAVLRPPRPSVATPSRHRRGTNVAIIFAVSIVSPPARATQRFRYIKRWRRNLSNSTHLAAMLGQTRRCSIRDAGLMERNSDSTFLVKPREPARERTRNPWNEAMSNSPTASASRSGLISPSNWALAP</sequence>
<organism evidence="2">
    <name type="scientific">freshwater metagenome</name>
    <dbReference type="NCBI Taxonomy" id="449393"/>
    <lineage>
        <taxon>unclassified sequences</taxon>
        <taxon>metagenomes</taxon>
        <taxon>ecological metagenomes</taxon>
    </lineage>
</organism>
<name>A0A6J6WKZ5_9ZZZZ</name>
<evidence type="ECO:0000256" key="1">
    <source>
        <dbReference type="SAM" id="MobiDB-lite"/>
    </source>
</evidence>
<reference evidence="2" key="1">
    <citation type="submission" date="2020-05" db="EMBL/GenBank/DDBJ databases">
        <authorList>
            <person name="Chiriac C."/>
            <person name="Salcher M."/>
            <person name="Ghai R."/>
            <person name="Kavagutti S V."/>
        </authorList>
    </citation>
    <scope>NUCLEOTIDE SEQUENCE</scope>
</reference>
<gene>
    <name evidence="2" type="ORF">UFOPK2925_01053</name>
</gene>